<evidence type="ECO:0000313" key="12">
    <source>
        <dbReference type="Proteomes" id="UP000823890"/>
    </source>
</evidence>
<dbReference type="NCBIfam" id="TIGR00447">
    <property type="entry name" value="pth"/>
    <property type="match status" value="1"/>
</dbReference>
<keyword evidence="8" id="KW-0963">Cytoplasm</keyword>
<dbReference type="GO" id="GO:0004045">
    <property type="term" value="F:peptidyl-tRNA hydrolase activity"/>
    <property type="evidence" value="ECO:0007669"/>
    <property type="project" value="UniProtKB-UniRule"/>
</dbReference>
<dbReference type="AlphaFoldDB" id="A0A9D2SUR2"/>
<accession>A0A9D2SUR2</accession>
<dbReference type="Gene3D" id="3.40.50.1470">
    <property type="entry name" value="Peptidyl-tRNA hydrolase"/>
    <property type="match status" value="1"/>
</dbReference>
<comment type="subcellular location">
    <subcellularLocation>
        <location evidence="8">Cytoplasm</location>
    </subcellularLocation>
</comment>
<feature type="binding site" evidence="8">
    <location>
        <position position="113"/>
    </location>
    <ligand>
        <name>tRNA</name>
        <dbReference type="ChEBI" id="CHEBI:17843"/>
    </ligand>
</feature>
<dbReference type="EMBL" id="DWWO01000132">
    <property type="protein sequence ID" value="HJC35069.1"/>
    <property type="molecule type" value="Genomic_DNA"/>
</dbReference>
<evidence type="ECO:0000256" key="6">
    <source>
        <dbReference type="ARBA" id="ARBA00048707"/>
    </source>
</evidence>
<name>A0A9D2SUR2_9FIRM</name>
<dbReference type="PANTHER" id="PTHR17224:SF1">
    <property type="entry name" value="PEPTIDYL-TRNA HYDROLASE"/>
    <property type="match status" value="1"/>
</dbReference>
<dbReference type="Proteomes" id="UP000823890">
    <property type="component" value="Unassembled WGS sequence"/>
</dbReference>
<evidence type="ECO:0000256" key="10">
    <source>
        <dbReference type="RuleBase" id="RU004320"/>
    </source>
</evidence>
<gene>
    <name evidence="8 11" type="primary">pth</name>
    <name evidence="11" type="ORF">H9758_10850</name>
</gene>
<dbReference type="PROSITE" id="PS01196">
    <property type="entry name" value="PEPT_TRNA_HYDROL_2"/>
    <property type="match status" value="1"/>
</dbReference>
<dbReference type="GO" id="GO:0072344">
    <property type="term" value="P:rescue of stalled ribosome"/>
    <property type="evidence" value="ECO:0007669"/>
    <property type="project" value="UniProtKB-UniRule"/>
</dbReference>
<comment type="function">
    <text evidence="8">Hydrolyzes ribosome-free peptidyl-tRNAs (with 1 or more amino acids incorporated), which drop off the ribosome during protein synthesis, or as a result of ribosome stalling.</text>
</comment>
<evidence type="ECO:0000256" key="9">
    <source>
        <dbReference type="RuleBase" id="RU000673"/>
    </source>
</evidence>
<organism evidence="11 12">
    <name type="scientific">Candidatus Mediterraneibacter faecipullorum</name>
    <dbReference type="NCBI Taxonomy" id="2838670"/>
    <lineage>
        <taxon>Bacteria</taxon>
        <taxon>Bacillati</taxon>
        <taxon>Bacillota</taxon>
        <taxon>Clostridia</taxon>
        <taxon>Lachnospirales</taxon>
        <taxon>Lachnospiraceae</taxon>
        <taxon>Mediterraneibacter</taxon>
    </lineage>
</organism>
<evidence type="ECO:0000256" key="7">
    <source>
        <dbReference type="ARBA" id="ARBA00050038"/>
    </source>
</evidence>
<reference evidence="11" key="2">
    <citation type="submission" date="2021-04" db="EMBL/GenBank/DDBJ databases">
        <authorList>
            <person name="Gilroy R."/>
        </authorList>
    </citation>
    <scope>NUCLEOTIDE SEQUENCE</scope>
    <source>
        <strain evidence="11">ChiW19-954</strain>
    </source>
</reference>
<feature type="active site" description="Proton acceptor" evidence="8">
    <location>
        <position position="19"/>
    </location>
</feature>
<dbReference type="GO" id="GO:0006515">
    <property type="term" value="P:protein quality control for misfolded or incompletely synthesized proteins"/>
    <property type="evidence" value="ECO:0007669"/>
    <property type="project" value="UniProtKB-UniRule"/>
</dbReference>
<evidence type="ECO:0000313" key="11">
    <source>
        <dbReference type="EMBL" id="HJC35069.1"/>
    </source>
</evidence>
<comment type="subunit">
    <text evidence="8">Monomer.</text>
</comment>
<sequence length="195" mass="21766">MFIIAGLGNPDRQYEGTRHNVGFDVIDRLADKYNIAVDVKKHRALLGKGVIEGQKVILAKPQTYMNLSGESIRSLVDYYKIDGEHELLVIYDDINLGVGQLRIREKGSAGGHNGIKNIIAHLGTQVFPRIRVGVGEKPSRYDLADYVLGHFSRAEKELMDEGYDHAVKAVGMILSGRIGDAMSEYNRKKKEEPRS</sequence>
<comment type="function">
    <text evidence="8">Catalyzes the release of premature peptidyl moieties from peptidyl-tRNA molecules trapped in stalled 50S ribosomal subunits, and thus maintains levels of free tRNAs and 50S ribosomes.</text>
</comment>
<dbReference type="CDD" id="cd00462">
    <property type="entry name" value="PTH"/>
    <property type="match status" value="1"/>
</dbReference>
<feature type="binding site" evidence="8">
    <location>
        <position position="66"/>
    </location>
    <ligand>
        <name>tRNA</name>
        <dbReference type="ChEBI" id="CHEBI:17843"/>
    </ligand>
</feature>
<comment type="catalytic activity">
    <reaction evidence="6 8 9">
        <text>an N-acyl-L-alpha-aminoacyl-tRNA + H2O = an N-acyl-L-amino acid + a tRNA + H(+)</text>
        <dbReference type="Rhea" id="RHEA:54448"/>
        <dbReference type="Rhea" id="RHEA-COMP:10123"/>
        <dbReference type="Rhea" id="RHEA-COMP:13883"/>
        <dbReference type="ChEBI" id="CHEBI:15377"/>
        <dbReference type="ChEBI" id="CHEBI:15378"/>
        <dbReference type="ChEBI" id="CHEBI:59874"/>
        <dbReference type="ChEBI" id="CHEBI:78442"/>
        <dbReference type="ChEBI" id="CHEBI:138191"/>
        <dbReference type="EC" id="3.1.1.29"/>
    </reaction>
</comment>
<evidence type="ECO:0000256" key="3">
    <source>
        <dbReference type="ARBA" id="ARBA00022801"/>
    </source>
</evidence>
<dbReference type="EC" id="3.1.1.29" evidence="1 8"/>
<comment type="similarity">
    <text evidence="5 8 10">Belongs to the PTH family.</text>
</comment>
<dbReference type="PROSITE" id="PS01195">
    <property type="entry name" value="PEPT_TRNA_HYDROL_1"/>
    <property type="match status" value="1"/>
</dbReference>
<feature type="binding site" evidence="8">
    <location>
        <position position="14"/>
    </location>
    <ligand>
        <name>tRNA</name>
        <dbReference type="ChEBI" id="CHEBI:17843"/>
    </ligand>
</feature>
<dbReference type="Pfam" id="PF01195">
    <property type="entry name" value="Pept_tRNA_hydro"/>
    <property type="match status" value="1"/>
</dbReference>
<feature type="site" description="Stabilizes the basic form of H active site to accept a proton" evidence="8">
    <location>
        <position position="92"/>
    </location>
</feature>
<feature type="site" description="Discriminates between blocked and unblocked aminoacyl-tRNA" evidence="8">
    <location>
        <position position="9"/>
    </location>
</feature>
<dbReference type="PANTHER" id="PTHR17224">
    <property type="entry name" value="PEPTIDYL-TRNA HYDROLASE"/>
    <property type="match status" value="1"/>
</dbReference>
<keyword evidence="3 8" id="KW-0378">Hydrolase</keyword>
<dbReference type="GO" id="GO:0005737">
    <property type="term" value="C:cytoplasm"/>
    <property type="evidence" value="ECO:0007669"/>
    <property type="project" value="UniProtKB-SubCell"/>
</dbReference>
<dbReference type="HAMAP" id="MF_00083">
    <property type="entry name" value="Pept_tRNA_hydro_bact"/>
    <property type="match status" value="1"/>
</dbReference>
<evidence type="ECO:0000256" key="1">
    <source>
        <dbReference type="ARBA" id="ARBA00013260"/>
    </source>
</evidence>
<feature type="binding site" evidence="8">
    <location>
        <position position="64"/>
    </location>
    <ligand>
        <name>tRNA</name>
        <dbReference type="ChEBI" id="CHEBI:17843"/>
    </ligand>
</feature>
<evidence type="ECO:0000256" key="4">
    <source>
        <dbReference type="ARBA" id="ARBA00022884"/>
    </source>
</evidence>
<keyword evidence="2 8" id="KW-0820">tRNA-binding</keyword>
<reference evidence="11" key="1">
    <citation type="journal article" date="2021" name="PeerJ">
        <title>Extensive microbial diversity within the chicken gut microbiome revealed by metagenomics and culture.</title>
        <authorList>
            <person name="Gilroy R."/>
            <person name="Ravi A."/>
            <person name="Getino M."/>
            <person name="Pursley I."/>
            <person name="Horton D.L."/>
            <person name="Alikhan N.F."/>
            <person name="Baker D."/>
            <person name="Gharbi K."/>
            <person name="Hall N."/>
            <person name="Watson M."/>
            <person name="Adriaenssens E.M."/>
            <person name="Foster-Nyarko E."/>
            <person name="Jarju S."/>
            <person name="Secka A."/>
            <person name="Antonio M."/>
            <person name="Oren A."/>
            <person name="Chaudhuri R.R."/>
            <person name="La Ragione R."/>
            <person name="Hildebrand F."/>
            <person name="Pallen M.J."/>
        </authorList>
    </citation>
    <scope>NUCLEOTIDE SEQUENCE</scope>
    <source>
        <strain evidence="11">ChiW19-954</strain>
    </source>
</reference>
<dbReference type="InterPro" id="IPR018171">
    <property type="entry name" value="Pept_tRNA_hydro_CS"/>
</dbReference>
<dbReference type="GO" id="GO:0000049">
    <property type="term" value="F:tRNA binding"/>
    <property type="evidence" value="ECO:0007669"/>
    <property type="project" value="UniProtKB-UniRule"/>
</dbReference>
<keyword evidence="4 8" id="KW-0694">RNA-binding</keyword>
<comment type="caution">
    <text evidence="11">The sequence shown here is derived from an EMBL/GenBank/DDBJ whole genome shotgun (WGS) entry which is preliminary data.</text>
</comment>
<evidence type="ECO:0000256" key="2">
    <source>
        <dbReference type="ARBA" id="ARBA00022555"/>
    </source>
</evidence>
<dbReference type="FunFam" id="3.40.50.1470:FF:000001">
    <property type="entry name" value="Peptidyl-tRNA hydrolase"/>
    <property type="match status" value="1"/>
</dbReference>
<dbReference type="InterPro" id="IPR036416">
    <property type="entry name" value="Pept_tRNA_hydro_sf"/>
</dbReference>
<evidence type="ECO:0000256" key="5">
    <source>
        <dbReference type="ARBA" id="ARBA00038063"/>
    </source>
</evidence>
<dbReference type="SUPFAM" id="SSF53178">
    <property type="entry name" value="Peptidyl-tRNA hydrolase-like"/>
    <property type="match status" value="1"/>
</dbReference>
<dbReference type="InterPro" id="IPR001328">
    <property type="entry name" value="Pept_tRNA_hydro"/>
</dbReference>
<evidence type="ECO:0000256" key="8">
    <source>
        <dbReference type="HAMAP-Rule" id="MF_00083"/>
    </source>
</evidence>
<protein>
    <recommendedName>
        <fullName evidence="7 8">Peptidyl-tRNA hydrolase</fullName>
        <shortName evidence="8">Pth</shortName>
        <ecNumber evidence="1 8">3.1.1.29</ecNumber>
    </recommendedName>
</protein>
<proteinExistence type="inferred from homology"/>